<feature type="chain" id="PRO_5043656581" evidence="1">
    <location>
        <begin position="20"/>
        <end position="231"/>
    </location>
</feature>
<comment type="caution">
    <text evidence="2">The sequence shown here is derived from an EMBL/GenBank/DDBJ whole genome shotgun (WGS) entry which is preliminary data.</text>
</comment>
<accession>A0AAW9SBU4</accession>
<dbReference type="AlphaFoldDB" id="A0AAW9SBU4"/>
<proteinExistence type="predicted"/>
<keyword evidence="3" id="KW-1185">Reference proteome</keyword>
<gene>
    <name evidence="2" type="ORF">AAG747_09765</name>
</gene>
<organism evidence="2 3">
    <name type="scientific">Rapidithrix thailandica</name>
    <dbReference type="NCBI Taxonomy" id="413964"/>
    <lineage>
        <taxon>Bacteria</taxon>
        <taxon>Pseudomonadati</taxon>
        <taxon>Bacteroidota</taxon>
        <taxon>Cytophagia</taxon>
        <taxon>Cytophagales</taxon>
        <taxon>Flammeovirgaceae</taxon>
        <taxon>Rapidithrix</taxon>
    </lineage>
</organism>
<name>A0AAW9SBU4_9BACT</name>
<feature type="signal peptide" evidence="1">
    <location>
        <begin position="1"/>
        <end position="19"/>
    </location>
</feature>
<evidence type="ECO:0000313" key="3">
    <source>
        <dbReference type="Proteomes" id="UP001403385"/>
    </source>
</evidence>
<sequence>MKITLSILLLFSISFAGKAQTFAPNGRMDMNTNPGAVITTKKPTSHTVLSSSYYLKEQWMHGLIKLKKENSAIRGKFRYNLITHYIEVIQEEELNYISRHDIAGLEWQKTDGNSIHFVNAMGYRKIQPVRGMLEVLIDGKTMLFRHSYLALKEPDYIAALQVGSQHSQITLASALYFGKQGQLVKVPFRKKKILEYFAPYQNQLKKFIKQHHLKIRKAEDLSKLVHYYNSL</sequence>
<reference evidence="2 3" key="1">
    <citation type="submission" date="2024-04" db="EMBL/GenBank/DDBJ databases">
        <title>Novel genus in family Flammeovirgaceae.</title>
        <authorList>
            <person name="Nguyen T.H."/>
            <person name="Vuong T.Q."/>
            <person name="Le H."/>
            <person name="Kim S.-G."/>
        </authorList>
    </citation>
    <scope>NUCLEOTIDE SEQUENCE [LARGE SCALE GENOMIC DNA]</scope>
    <source>
        <strain evidence="2 3">JCM 23209</strain>
    </source>
</reference>
<evidence type="ECO:0000256" key="1">
    <source>
        <dbReference type="SAM" id="SignalP"/>
    </source>
</evidence>
<keyword evidence="1" id="KW-0732">Signal</keyword>
<evidence type="ECO:0000313" key="2">
    <source>
        <dbReference type="EMBL" id="MEN7548196.1"/>
    </source>
</evidence>
<dbReference type="RefSeq" id="WP_346820977.1">
    <property type="nucleotide sequence ID" value="NZ_JBDKWZ010000005.1"/>
</dbReference>
<dbReference type="EMBL" id="JBDKWZ010000005">
    <property type="protein sequence ID" value="MEN7548196.1"/>
    <property type="molecule type" value="Genomic_DNA"/>
</dbReference>
<protein>
    <submittedName>
        <fullName evidence="2">Uncharacterized protein</fullName>
    </submittedName>
</protein>
<dbReference type="Proteomes" id="UP001403385">
    <property type="component" value="Unassembled WGS sequence"/>
</dbReference>